<feature type="region of interest" description="Disordered" evidence="3">
    <location>
        <begin position="1"/>
        <end position="197"/>
    </location>
</feature>
<feature type="compositionally biased region" description="Low complexity" evidence="3">
    <location>
        <begin position="13"/>
        <end position="24"/>
    </location>
</feature>
<dbReference type="InterPro" id="IPR000504">
    <property type="entry name" value="RRM_dom"/>
</dbReference>
<feature type="compositionally biased region" description="Gly residues" evidence="3">
    <location>
        <begin position="345"/>
        <end position="361"/>
    </location>
</feature>
<dbReference type="PANTHER" id="PTHR47640">
    <property type="entry name" value="TRNA SELENOCYSTEINE 1-ASSOCIATED PROTEIN 1-RELATED-RELATED"/>
    <property type="match status" value="1"/>
</dbReference>
<protein>
    <submittedName>
        <fullName evidence="5">Putative RNA-binding protein C22E12.02 like</fullName>
    </submittedName>
</protein>
<feature type="compositionally biased region" description="Basic residues" evidence="3">
    <location>
        <begin position="331"/>
        <end position="343"/>
    </location>
</feature>
<dbReference type="AlphaFoldDB" id="A0A8I2ZKA9"/>
<dbReference type="PANTHER" id="PTHR47640:SF11">
    <property type="entry name" value="RNA-BINDING PROTEIN 42"/>
    <property type="match status" value="1"/>
</dbReference>
<organism evidence="5 6">
    <name type="scientific">Verticillium longisporum</name>
    <name type="common">Verticillium dahliae var. longisporum</name>
    <dbReference type="NCBI Taxonomy" id="100787"/>
    <lineage>
        <taxon>Eukaryota</taxon>
        <taxon>Fungi</taxon>
        <taxon>Dikarya</taxon>
        <taxon>Ascomycota</taxon>
        <taxon>Pezizomycotina</taxon>
        <taxon>Sordariomycetes</taxon>
        <taxon>Hypocreomycetidae</taxon>
        <taxon>Glomerellales</taxon>
        <taxon>Plectosphaerellaceae</taxon>
        <taxon>Verticillium</taxon>
    </lineage>
</organism>
<dbReference type="Proteomes" id="UP000689129">
    <property type="component" value="Unassembled WGS sequence"/>
</dbReference>
<dbReference type="EMBL" id="JAEMWZ010000203">
    <property type="protein sequence ID" value="KAG7131522.1"/>
    <property type="molecule type" value="Genomic_DNA"/>
</dbReference>
<evidence type="ECO:0000313" key="5">
    <source>
        <dbReference type="EMBL" id="KAG7131522.1"/>
    </source>
</evidence>
<dbReference type="OrthoDB" id="1749473at2759"/>
<comment type="caution">
    <text evidence="5">The sequence shown here is derived from an EMBL/GenBank/DDBJ whole genome shotgun (WGS) entry which is preliminary data.</text>
</comment>
<reference evidence="5" key="1">
    <citation type="journal article" date="2021" name="Mol. Plant Pathol.">
        <title>A 20-kb lineage-specific genomic region tames virulence in pathogenic amphidiploid Verticillium longisporum.</title>
        <authorList>
            <person name="Harting R."/>
            <person name="Starke J."/>
            <person name="Kusch H."/>
            <person name="Poggeler S."/>
            <person name="Maurus I."/>
            <person name="Schluter R."/>
            <person name="Landesfeind M."/>
            <person name="Bulla I."/>
            <person name="Nowrousian M."/>
            <person name="de Jonge R."/>
            <person name="Stahlhut G."/>
            <person name="Hoff K.J."/>
            <person name="Asshauer K.P."/>
            <person name="Thurmer A."/>
            <person name="Stanke M."/>
            <person name="Daniel R."/>
            <person name="Morgenstern B."/>
            <person name="Thomma B.P.H.J."/>
            <person name="Kronstad J.W."/>
            <person name="Braus-Stromeyer S.A."/>
            <person name="Braus G.H."/>
        </authorList>
    </citation>
    <scope>NUCLEOTIDE SEQUENCE</scope>
    <source>
        <strain evidence="5">Vl32</strain>
    </source>
</reference>
<evidence type="ECO:0000313" key="6">
    <source>
        <dbReference type="Proteomes" id="UP000689129"/>
    </source>
</evidence>
<sequence length="372" mass="37957">MNSVGGNRLRGISNASSNSSHPSLPARPPPSASASSGGSGSGGGFKSSFKPAFTPAQSSYSSAPSYGAGSAPAAGQYGPSSYPTYQQPASSMSAAPYQAQSQPYRYPQQPQQPSSSSTYQQGAYSAPASAASYGAGPQIRNPFPAPGTAAAADPSYDPELAAQIAQWQSAYSGRDAAGASSSTPGSAPSTIPGPDPDAAAAAAAAATAAAAAIGDRKKTVVREGGGKKWTDDTLVEWDPSHLRLFVGNLAGEVTDESLLKAFARWPSVAKARVVRDKRTSKSKGFGFVAFSDADDFFQAAKEMNGKYIQSHPVVVRKANTEIKVTNVKEKGRGKHGKDHKNKNRGGSGSGVGGRQEGGGDATLGPNGLRLLG</sequence>
<feature type="compositionally biased region" description="Low complexity" evidence="3">
    <location>
        <begin position="46"/>
        <end position="138"/>
    </location>
</feature>
<proteinExistence type="predicted"/>
<evidence type="ECO:0000256" key="3">
    <source>
        <dbReference type="SAM" id="MobiDB-lite"/>
    </source>
</evidence>
<evidence type="ECO:0000259" key="4">
    <source>
        <dbReference type="PROSITE" id="PS50102"/>
    </source>
</evidence>
<feature type="region of interest" description="Disordered" evidence="3">
    <location>
        <begin position="324"/>
        <end position="372"/>
    </location>
</feature>
<accession>A0A8I2ZKA9</accession>
<feature type="domain" description="RRM" evidence="4">
    <location>
        <begin position="242"/>
        <end position="320"/>
    </location>
</feature>
<dbReference type="PROSITE" id="PS50102">
    <property type="entry name" value="RRM"/>
    <property type="match status" value="1"/>
</dbReference>
<feature type="compositionally biased region" description="Low complexity" evidence="3">
    <location>
        <begin position="176"/>
        <end position="197"/>
    </location>
</feature>
<name>A0A8I2ZKA9_VERLO</name>
<dbReference type="SMART" id="SM00360">
    <property type="entry name" value="RRM"/>
    <property type="match status" value="1"/>
</dbReference>
<evidence type="ECO:0000256" key="1">
    <source>
        <dbReference type="ARBA" id="ARBA00022884"/>
    </source>
</evidence>
<dbReference type="InterPro" id="IPR050825">
    <property type="entry name" value="RBM42_RBP45_47-like"/>
</dbReference>
<keyword evidence="1 2" id="KW-0694">RNA-binding</keyword>
<dbReference type="Pfam" id="PF00076">
    <property type="entry name" value="RRM_1"/>
    <property type="match status" value="1"/>
</dbReference>
<gene>
    <name evidence="5" type="ORF">HYQ45_009901</name>
</gene>
<evidence type="ECO:0000256" key="2">
    <source>
        <dbReference type="PROSITE-ProRule" id="PRU00176"/>
    </source>
</evidence>
<dbReference type="GO" id="GO:0003729">
    <property type="term" value="F:mRNA binding"/>
    <property type="evidence" value="ECO:0007669"/>
    <property type="project" value="InterPro"/>
</dbReference>